<reference evidence="2 3" key="1">
    <citation type="submission" date="2023-07" db="EMBL/GenBank/DDBJ databases">
        <title>Genomic Encyclopedia of Type Strains, Phase IV (KMG-IV): sequencing the most valuable type-strain genomes for metagenomic binning, comparative biology and taxonomic classification.</title>
        <authorList>
            <person name="Goeker M."/>
        </authorList>
    </citation>
    <scope>NUCLEOTIDE SEQUENCE [LARGE SCALE GENOMIC DNA]</scope>
    <source>
        <strain evidence="2 3">DSM 27848</strain>
    </source>
</reference>
<dbReference type="Pfam" id="PF14526">
    <property type="entry name" value="Cass2"/>
    <property type="match status" value="1"/>
</dbReference>
<evidence type="ECO:0000259" key="1">
    <source>
        <dbReference type="SMART" id="SM00871"/>
    </source>
</evidence>
<name>A0ABU0D4Z4_9BACI</name>
<gene>
    <name evidence="2" type="ORF">J2S14_002290</name>
</gene>
<dbReference type="InterPro" id="IPR010499">
    <property type="entry name" value="AraC_E-bd"/>
</dbReference>
<evidence type="ECO:0000313" key="2">
    <source>
        <dbReference type="EMBL" id="MDQ0343475.1"/>
    </source>
</evidence>
<dbReference type="Proteomes" id="UP001232343">
    <property type="component" value="Unassembled WGS sequence"/>
</dbReference>
<dbReference type="RefSeq" id="WP_244683166.1">
    <property type="nucleotide sequence ID" value="NZ_JALIRM010000015.1"/>
</dbReference>
<dbReference type="SMART" id="SM00871">
    <property type="entry name" value="AraC_E_bind"/>
    <property type="match status" value="1"/>
</dbReference>
<evidence type="ECO:0000313" key="3">
    <source>
        <dbReference type="Proteomes" id="UP001232343"/>
    </source>
</evidence>
<sequence length="171" mass="19464">MTIKQKNDAVLITKEAFHAIGIKWEGTFAEAGEGGIREIQIELQKRLKEISGIVDPEIMLGLSYHAIPGGNGFTHYAAVEVEKVEKIPSGMVSIFVPTLTYATCKHYKGQSIESSYNNIYNWISSERLKENYVDHLTHFEKYPMNQHPYSTDPEFTIMIPVTRYYNAIDIC</sequence>
<feature type="domain" description="AraC effector-binding" evidence="1">
    <location>
        <begin position="7"/>
        <end position="162"/>
    </location>
</feature>
<dbReference type="Gene3D" id="3.20.80.10">
    <property type="entry name" value="Regulatory factor, effector binding domain"/>
    <property type="match status" value="1"/>
</dbReference>
<dbReference type="InterPro" id="IPR011256">
    <property type="entry name" value="Reg_factor_effector_dom_sf"/>
</dbReference>
<proteinExistence type="predicted"/>
<keyword evidence="3" id="KW-1185">Reference proteome</keyword>
<organism evidence="2 3">
    <name type="scientific">Lederbergia wuyishanensis</name>
    <dbReference type="NCBI Taxonomy" id="1347903"/>
    <lineage>
        <taxon>Bacteria</taxon>
        <taxon>Bacillati</taxon>
        <taxon>Bacillota</taxon>
        <taxon>Bacilli</taxon>
        <taxon>Bacillales</taxon>
        <taxon>Bacillaceae</taxon>
        <taxon>Lederbergia</taxon>
    </lineage>
</organism>
<dbReference type="EMBL" id="JAUSUO010000005">
    <property type="protein sequence ID" value="MDQ0343475.1"/>
    <property type="molecule type" value="Genomic_DNA"/>
</dbReference>
<dbReference type="InterPro" id="IPR029441">
    <property type="entry name" value="Cass2"/>
</dbReference>
<comment type="caution">
    <text evidence="2">The sequence shown here is derived from an EMBL/GenBank/DDBJ whole genome shotgun (WGS) entry which is preliminary data.</text>
</comment>
<protein>
    <submittedName>
        <fullName evidence="2">Transcriptional regulator YdeE</fullName>
    </submittedName>
</protein>
<dbReference type="SUPFAM" id="SSF55136">
    <property type="entry name" value="Probable bacterial effector-binding domain"/>
    <property type="match status" value="1"/>
</dbReference>
<accession>A0ABU0D4Z4</accession>